<dbReference type="CDD" id="cd02236">
    <property type="entry name" value="cupin_CV2614-like"/>
    <property type="match status" value="1"/>
</dbReference>
<reference evidence="3 4" key="1">
    <citation type="submission" date="2006-03" db="EMBL/GenBank/DDBJ databases">
        <title>Complete sequence of chromosome of Nitrobacter hamburgensis X14.</title>
        <authorList>
            <consortium name="US DOE Joint Genome Institute"/>
            <person name="Copeland A."/>
            <person name="Lucas S."/>
            <person name="Lapidus A."/>
            <person name="Barry K."/>
            <person name="Detter J.C."/>
            <person name="Glavina del Rio T."/>
            <person name="Hammon N."/>
            <person name="Israni S."/>
            <person name="Dalin E."/>
            <person name="Tice H."/>
            <person name="Pitluck S."/>
            <person name="Chain P."/>
            <person name="Malfatti S."/>
            <person name="Shin M."/>
            <person name="Vergez L."/>
            <person name="Schmutz J."/>
            <person name="Larimer F."/>
            <person name="Land M."/>
            <person name="Hauser L."/>
            <person name="Kyrpides N."/>
            <person name="Ivanova N."/>
            <person name="Ward B."/>
            <person name="Arp D."/>
            <person name="Klotz M."/>
            <person name="Stein L."/>
            <person name="O'Mullan G."/>
            <person name="Starkenburg S."/>
            <person name="Sayavedra L."/>
            <person name="Poret-Peterson A.T."/>
            <person name="Gentry M.E."/>
            <person name="Bruce D."/>
            <person name="Richardson P."/>
        </authorList>
    </citation>
    <scope>NUCLEOTIDE SEQUENCE [LARGE SCALE GENOMIC DNA]</scope>
    <source>
        <strain evidence="4">DSM 10229 / NCIMB 13809 / X14</strain>
    </source>
</reference>
<evidence type="ECO:0000313" key="3">
    <source>
        <dbReference type="EMBL" id="ABE64384.1"/>
    </source>
</evidence>
<dbReference type="SUPFAM" id="SSF51182">
    <property type="entry name" value="RmlC-like cupins"/>
    <property type="match status" value="1"/>
</dbReference>
<evidence type="ECO:0000256" key="1">
    <source>
        <dbReference type="SAM" id="SignalP"/>
    </source>
</evidence>
<evidence type="ECO:0000313" key="4">
    <source>
        <dbReference type="Proteomes" id="UP000001953"/>
    </source>
</evidence>
<accession>Q1QHB3</accession>
<evidence type="ECO:0000259" key="2">
    <source>
        <dbReference type="Pfam" id="PF07883"/>
    </source>
</evidence>
<dbReference type="OrthoDB" id="287220at2"/>
<sequence>MSNPDQRARRLCLGLVIACFFSSHALADAVPKAVIVSPLASTNRTASGQPITLPAGRTTVAVSRYIIAPGATLPVHKHPYPRYAYVQAGHLAVYAADTGQRYDYKAGDFIVEILDGWHYGENTGAEPVELLVIDQMPEGRTTNTVLKP</sequence>
<dbReference type="Pfam" id="PF07883">
    <property type="entry name" value="Cupin_2"/>
    <property type="match status" value="1"/>
</dbReference>
<dbReference type="HOGENOM" id="CLU_136176_2_0_5"/>
<dbReference type="KEGG" id="nha:Nham_3656"/>
<proteinExistence type="predicted"/>
<dbReference type="RefSeq" id="WP_011512024.1">
    <property type="nucleotide sequence ID" value="NC_007964.1"/>
</dbReference>
<dbReference type="eggNOG" id="COG1917">
    <property type="taxonomic scope" value="Bacteria"/>
</dbReference>
<dbReference type="Proteomes" id="UP000001953">
    <property type="component" value="Chromosome"/>
</dbReference>
<feature type="domain" description="Cupin type-2" evidence="2">
    <location>
        <begin position="65"/>
        <end position="133"/>
    </location>
</feature>
<dbReference type="InterPro" id="IPR013096">
    <property type="entry name" value="Cupin_2"/>
</dbReference>
<dbReference type="InterPro" id="IPR011051">
    <property type="entry name" value="RmlC_Cupin_sf"/>
</dbReference>
<dbReference type="EMBL" id="CP000319">
    <property type="protein sequence ID" value="ABE64384.1"/>
    <property type="molecule type" value="Genomic_DNA"/>
</dbReference>
<protein>
    <submittedName>
        <fullName evidence="3">Cupin 2, conserved barrel</fullName>
    </submittedName>
</protein>
<organism evidence="3 4">
    <name type="scientific">Nitrobacter hamburgensis (strain DSM 10229 / NCIMB 13809 / X14)</name>
    <dbReference type="NCBI Taxonomy" id="323097"/>
    <lineage>
        <taxon>Bacteria</taxon>
        <taxon>Pseudomonadati</taxon>
        <taxon>Pseudomonadota</taxon>
        <taxon>Alphaproteobacteria</taxon>
        <taxon>Hyphomicrobiales</taxon>
        <taxon>Nitrobacteraceae</taxon>
        <taxon>Nitrobacter</taxon>
    </lineage>
</organism>
<dbReference type="InterPro" id="IPR014710">
    <property type="entry name" value="RmlC-like_jellyroll"/>
</dbReference>
<feature type="signal peptide" evidence="1">
    <location>
        <begin position="1"/>
        <end position="27"/>
    </location>
</feature>
<dbReference type="Gene3D" id="2.60.120.10">
    <property type="entry name" value="Jelly Rolls"/>
    <property type="match status" value="1"/>
</dbReference>
<name>Q1QHB3_NITHX</name>
<keyword evidence="1" id="KW-0732">Signal</keyword>
<gene>
    <name evidence="3" type="ordered locus">Nham_3656</name>
</gene>
<keyword evidence="4" id="KW-1185">Reference proteome</keyword>
<dbReference type="AlphaFoldDB" id="Q1QHB3"/>
<dbReference type="STRING" id="323097.Nham_3656"/>
<feature type="chain" id="PRO_5004196076" evidence="1">
    <location>
        <begin position="28"/>
        <end position="148"/>
    </location>
</feature>